<dbReference type="EMBL" id="CAJVRL010000048">
    <property type="protein sequence ID" value="CAG8952902.1"/>
    <property type="molecule type" value="Genomic_DNA"/>
</dbReference>
<dbReference type="AlphaFoldDB" id="A0A9N9KWR4"/>
<comment type="caution">
    <text evidence="5">The sequence shown here is derived from an EMBL/GenBank/DDBJ whole genome shotgun (WGS) entry which is preliminary data.</text>
</comment>
<keyword evidence="6" id="KW-1185">Reference proteome</keyword>
<evidence type="ECO:0000256" key="3">
    <source>
        <dbReference type="ARBA" id="ARBA00030602"/>
    </source>
</evidence>
<evidence type="ECO:0000313" key="6">
    <source>
        <dbReference type="Proteomes" id="UP000696280"/>
    </source>
</evidence>
<feature type="domain" description="Gamma-glutamylcyclotransferase AIG2-like" evidence="4">
    <location>
        <begin position="7"/>
        <end position="135"/>
    </location>
</feature>
<reference evidence="5" key="1">
    <citation type="submission" date="2021-07" db="EMBL/GenBank/DDBJ databases">
        <authorList>
            <person name="Durling M."/>
        </authorList>
    </citation>
    <scope>NUCLEOTIDE SEQUENCE</scope>
</reference>
<dbReference type="CDD" id="cd06661">
    <property type="entry name" value="GGCT_like"/>
    <property type="match status" value="1"/>
</dbReference>
<evidence type="ECO:0000256" key="1">
    <source>
        <dbReference type="ARBA" id="ARBA00008861"/>
    </source>
</evidence>
<organism evidence="5 6">
    <name type="scientific">Hymenoscyphus fraxineus</name>
    <dbReference type="NCBI Taxonomy" id="746836"/>
    <lineage>
        <taxon>Eukaryota</taxon>
        <taxon>Fungi</taxon>
        <taxon>Dikarya</taxon>
        <taxon>Ascomycota</taxon>
        <taxon>Pezizomycotina</taxon>
        <taxon>Leotiomycetes</taxon>
        <taxon>Helotiales</taxon>
        <taxon>Helotiaceae</taxon>
        <taxon>Hymenoscyphus</taxon>
    </lineage>
</organism>
<proteinExistence type="inferred from homology"/>
<dbReference type="Pfam" id="PF06094">
    <property type="entry name" value="GGACT"/>
    <property type="match status" value="1"/>
</dbReference>
<dbReference type="Proteomes" id="UP000696280">
    <property type="component" value="Unassembled WGS sequence"/>
</dbReference>
<dbReference type="PANTHER" id="PTHR31544:SF2">
    <property type="entry name" value="AIG2-LIKE PROTEIN D"/>
    <property type="match status" value="1"/>
</dbReference>
<sequence>MGDRTAFFYGTLMAKEILYRVCFGDAKADQDPVYSIRTSQITIVPAILHDYQRHKVIGCEYPGIRQQEGQEVRGTYVTGLTDADVFRLDRFEGNQYDREDVKVRLLNKDGSEGDEEHQAETYVFKYEEELEKEEWCYEEFRREKLKNWVGSSSVEYDEVDDAAAINAKAVEAAKAGV</sequence>
<dbReference type="InterPro" id="IPR045038">
    <property type="entry name" value="AIG2-like"/>
</dbReference>
<name>A0A9N9KWR4_9HELO</name>
<dbReference type="GO" id="GO:0016740">
    <property type="term" value="F:transferase activity"/>
    <property type="evidence" value="ECO:0007669"/>
    <property type="project" value="UniProtKB-KW"/>
</dbReference>
<dbReference type="PANTHER" id="PTHR31544">
    <property type="entry name" value="AIG2-LIKE PROTEIN D"/>
    <property type="match status" value="1"/>
</dbReference>
<dbReference type="SUPFAM" id="SSF110857">
    <property type="entry name" value="Gamma-glutamyl cyclotransferase-like"/>
    <property type="match status" value="1"/>
</dbReference>
<evidence type="ECO:0000313" key="5">
    <source>
        <dbReference type="EMBL" id="CAG8952902.1"/>
    </source>
</evidence>
<evidence type="ECO:0000256" key="2">
    <source>
        <dbReference type="ARBA" id="ARBA00022679"/>
    </source>
</evidence>
<evidence type="ECO:0000259" key="4">
    <source>
        <dbReference type="Pfam" id="PF06094"/>
    </source>
</evidence>
<protein>
    <recommendedName>
        <fullName evidence="3">Putative gamma-glutamylcyclotransferase</fullName>
    </recommendedName>
</protein>
<keyword evidence="2" id="KW-0808">Transferase</keyword>
<dbReference type="Gene3D" id="3.10.490.10">
    <property type="entry name" value="Gamma-glutamyl cyclotransferase-like"/>
    <property type="match status" value="1"/>
</dbReference>
<dbReference type="OrthoDB" id="1044435at2759"/>
<dbReference type="InterPro" id="IPR009288">
    <property type="entry name" value="AIG2-like_dom"/>
</dbReference>
<accession>A0A9N9KWR4</accession>
<gene>
    <name evidence="5" type="ORF">HYFRA_00007616</name>
</gene>
<comment type="similarity">
    <text evidence="1">Belongs to the gamma-glutamylcyclotransferase family.</text>
</comment>
<dbReference type="InterPro" id="IPR036568">
    <property type="entry name" value="GGCT-like_sf"/>
</dbReference>
<dbReference type="InterPro" id="IPR013024">
    <property type="entry name" value="GGCT-like"/>
</dbReference>